<feature type="transmembrane region" description="Helical" evidence="6">
    <location>
        <begin position="43"/>
        <end position="61"/>
    </location>
</feature>
<evidence type="ECO:0000256" key="7">
    <source>
        <dbReference type="SAM" id="MobiDB-lite"/>
    </source>
</evidence>
<evidence type="ECO:0000256" key="1">
    <source>
        <dbReference type="ARBA" id="ARBA00022475"/>
    </source>
</evidence>
<dbReference type="Pfam" id="PF03799">
    <property type="entry name" value="FtsQ_DivIB_C"/>
    <property type="match status" value="1"/>
</dbReference>
<keyword evidence="10" id="KW-1185">Reference proteome</keyword>
<name>A0A6G7KBF7_9LACT</name>
<evidence type="ECO:0000313" key="10">
    <source>
        <dbReference type="Proteomes" id="UP000501451"/>
    </source>
</evidence>
<evidence type="ECO:0000256" key="4">
    <source>
        <dbReference type="ARBA" id="ARBA00022989"/>
    </source>
</evidence>
<dbReference type="InterPro" id="IPR050487">
    <property type="entry name" value="FtsQ_DivIB"/>
</dbReference>
<dbReference type="Gene3D" id="3.40.50.10960">
    <property type="match status" value="1"/>
</dbReference>
<feature type="domain" description="Cell division protein FtsQ/DivIB C-terminal" evidence="8">
    <location>
        <begin position="140"/>
        <end position="254"/>
    </location>
</feature>
<dbReference type="PANTHER" id="PTHR37820:SF1">
    <property type="entry name" value="CELL DIVISION PROTEIN FTSQ"/>
    <property type="match status" value="1"/>
</dbReference>
<keyword evidence="4 6" id="KW-1133">Transmembrane helix</keyword>
<keyword evidence="3 6" id="KW-0812">Transmembrane</keyword>
<feature type="region of interest" description="Disordered" evidence="7">
    <location>
        <begin position="1"/>
        <end position="23"/>
    </location>
</feature>
<dbReference type="HAMAP" id="MF_00912">
    <property type="entry name" value="DivIB"/>
    <property type="match status" value="1"/>
</dbReference>
<proteinExistence type="inferred from homology"/>
<organism evidence="9 10">
    <name type="scientific">Jeotgalibaca arthritidis</name>
    <dbReference type="NCBI Taxonomy" id="1868794"/>
    <lineage>
        <taxon>Bacteria</taxon>
        <taxon>Bacillati</taxon>
        <taxon>Bacillota</taxon>
        <taxon>Bacilli</taxon>
        <taxon>Lactobacillales</taxon>
        <taxon>Carnobacteriaceae</taxon>
        <taxon>Jeotgalibaca</taxon>
    </lineage>
</organism>
<sequence length="285" mass="31926">MFQRNKQAKQKKRKPIDSKPVYSSSIREVADHNDSSTSKKPHYLWLYAFFVLGLSTSGYLLSPYGRVNQLYVEGETIVPEQLIMEASQITSKQTVIGTLSNRVAIEAQIQAALPQIRMADVGIQGINDIVVHVADYQTVAYIDNGNRYQSVLENGVILLDDLTVPLGNRPLIKGFESGSTLNKFITEFSKASSDIQDSISEITYKGSEENPYSITIHMNDGNQVKANLNEFISKMNYYPVILEELGGQKGIIDMEVGVFFTPFVSEERAQEDSHETVDNEDLNEE</sequence>
<evidence type="ECO:0000259" key="8">
    <source>
        <dbReference type="Pfam" id="PF03799"/>
    </source>
</evidence>
<dbReference type="InterPro" id="IPR026580">
    <property type="entry name" value="DivIB"/>
</dbReference>
<dbReference type="GO" id="GO:0032153">
    <property type="term" value="C:cell division site"/>
    <property type="evidence" value="ECO:0007669"/>
    <property type="project" value="UniProtKB-UniRule"/>
</dbReference>
<comment type="subcellular location">
    <subcellularLocation>
        <location evidence="6">Cell membrane</location>
        <topology evidence="6">Single-pass type II membrane protein</topology>
    </subcellularLocation>
    <text evidence="6">Localizes to the division septum.</text>
</comment>
<accession>A0A6G7KBF7</accession>
<reference evidence="9 10" key="1">
    <citation type="journal article" date="2017" name="Int. J. Syst. Evol. Microbiol.">
        <title>Jeotgalibaca porci sp. nov. and Jeotgalibaca arthritidis sp. nov., isolated from pigs, and emended description of the genus Jeotgalibaca.</title>
        <authorList>
            <person name="Zamora L."/>
            <person name="Perez-Sancho M."/>
            <person name="Dominguez L."/>
            <person name="Fernandez-Garayzabal J.F."/>
            <person name="Vela A.I."/>
        </authorList>
    </citation>
    <scope>NUCLEOTIDE SEQUENCE [LARGE SCALE GENOMIC DNA]</scope>
    <source>
        <strain evidence="9 10">CECT 9157</strain>
    </source>
</reference>
<protein>
    <recommendedName>
        <fullName evidence="6">Cell division protein DivIB</fullName>
    </recommendedName>
</protein>
<evidence type="ECO:0000313" key="9">
    <source>
        <dbReference type="EMBL" id="QII82585.1"/>
    </source>
</evidence>
<evidence type="ECO:0000256" key="2">
    <source>
        <dbReference type="ARBA" id="ARBA00022618"/>
    </source>
</evidence>
<comment type="similarity">
    <text evidence="6">Belongs to the FtsQ/DivIB family. DivIB subfamily.</text>
</comment>
<comment type="function">
    <text evidence="6">Cell division protein that may be involved in stabilizing or promoting the assembly of the division complex.</text>
</comment>
<gene>
    <name evidence="6" type="primary">divIB</name>
    <name evidence="9" type="ORF">G7057_09195</name>
</gene>
<dbReference type="GO" id="GO:0043093">
    <property type="term" value="P:FtsZ-dependent cytokinesis"/>
    <property type="evidence" value="ECO:0007669"/>
    <property type="project" value="UniProtKB-UniRule"/>
</dbReference>
<keyword evidence="1 6" id="KW-1003">Cell membrane</keyword>
<dbReference type="InterPro" id="IPR005548">
    <property type="entry name" value="Cell_div_FtsQ/DivIB_C"/>
</dbReference>
<dbReference type="GO" id="GO:0005886">
    <property type="term" value="C:plasma membrane"/>
    <property type="evidence" value="ECO:0007669"/>
    <property type="project" value="UniProtKB-SubCell"/>
</dbReference>
<dbReference type="RefSeq" id="WP_166163095.1">
    <property type="nucleotide sequence ID" value="NZ_CP049740.1"/>
</dbReference>
<dbReference type="EMBL" id="CP049740">
    <property type="protein sequence ID" value="QII82585.1"/>
    <property type="molecule type" value="Genomic_DNA"/>
</dbReference>
<feature type="compositionally biased region" description="Basic residues" evidence="7">
    <location>
        <begin position="1"/>
        <end position="14"/>
    </location>
</feature>
<keyword evidence="2 6" id="KW-0132">Cell division</keyword>
<dbReference type="AlphaFoldDB" id="A0A6G7KBF7"/>
<evidence type="ECO:0000256" key="5">
    <source>
        <dbReference type="ARBA" id="ARBA00023306"/>
    </source>
</evidence>
<evidence type="ECO:0000256" key="3">
    <source>
        <dbReference type="ARBA" id="ARBA00022692"/>
    </source>
</evidence>
<keyword evidence="6" id="KW-0472">Membrane</keyword>
<dbReference type="PANTHER" id="PTHR37820">
    <property type="entry name" value="CELL DIVISION PROTEIN DIVIB"/>
    <property type="match status" value="1"/>
</dbReference>
<evidence type="ECO:0000256" key="6">
    <source>
        <dbReference type="HAMAP-Rule" id="MF_00912"/>
    </source>
</evidence>
<keyword evidence="5 6" id="KW-0131">Cell cycle</keyword>
<dbReference type="Proteomes" id="UP000501451">
    <property type="component" value="Chromosome"/>
</dbReference>
<dbReference type="KEGG" id="jar:G7057_09195"/>